<dbReference type="EMBL" id="CP003360">
    <property type="protein sequence ID" value="AFM27629.1"/>
    <property type="molecule type" value="Genomic_DNA"/>
</dbReference>
<dbReference type="SUPFAM" id="SSF51395">
    <property type="entry name" value="FMN-linked oxidoreductases"/>
    <property type="match status" value="1"/>
</dbReference>
<dbReference type="InterPro" id="IPR023753">
    <property type="entry name" value="FAD/NAD-binding_dom"/>
</dbReference>
<dbReference type="eggNOG" id="COG0446">
    <property type="taxonomic scope" value="Bacteria"/>
</dbReference>
<dbReference type="GO" id="GO:0051536">
    <property type="term" value="F:iron-sulfur cluster binding"/>
    <property type="evidence" value="ECO:0007669"/>
    <property type="project" value="UniProtKB-KW"/>
</dbReference>
<dbReference type="Gene3D" id="3.40.50.720">
    <property type="entry name" value="NAD(P)-binding Rossmann-like Domain"/>
    <property type="match status" value="1"/>
</dbReference>
<comment type="cofactor">
    <cofactor evidence="2">
        <name>[4Fe-4S] cluster</name>
        <dbReference type="ChEBI" id="CHEBI:49883"/>
    </cofactor>
</comment>
<dbReference type="PANTHER" id="PTHR42917">
    <property type="entry name" value="2,4-DIENOYL-COA REDUCTASE"/>
    <property type="match status" value="1"/>
</dbReference>
<evidence type="ECO:0000256" key="8">
    <source>
        <dbReference type="ARBA" id="ARBA00023004"/>
    </source>
</evidence>
<dbReference type="PRINTS" id="PR00469">
    <property type="entry name" value="PNDRDTASEII"/>
</dbReference>
<evidence type="ECO:0000259" key="11">
    <source>
        <dbReference type="Pfam" id="PF07992"/>
    </source>
</evidence>
<organism evidence="12 13">
    <name type="scientific">Desulfomonile tiedjei (strain ATCC 49306 / DSM 6799 / DCB-1)</name>
    <dbReference type="NCBI Taxonomy" id="706587"/>
    <lineage>
        <taxon>Bacteria</taxon>
        <taxon>Pseudomonadati</taxon>
        <taxon>Thermodesulfobacteriota</taxon>
        <taxon>Desulfomonilia</taxon>
        <taxon>Desulfomonilales</taxon>
        <taxon>Desulfomonilaceae</taxon>
        <taxon>Desulfomonile</taxon>
    </lineage>
</organism>
<dbReference type="SUPFAM" id="SSF51905">
    <property type="entry name" value="FAD/NAD(P)-binding domain"/>
    <property type="match status" value="1"/>
</dbReference>
<keyword evidence="4" id="KW-0285">Flavoprotein</keyword>
<dbReference type="Gene3D" id="3.50.50.60">
    <property type="entry name" value="FAD/NAD(P)-binding domain"/>
    <property type="match status" value="1"/>
</dbReference>
<keyword evidence="6" id="KW-0479">Metal-binding</keyword>
<dbReference type="STRING" id="706587.Desti_5018"/>
<dbReference type="InterPro" id="IPR051793">
    <property type="entry name" value="NADH:flavin_oxidoreductase"/>
</dbReference>
<evidence type="ECO:0000256" key="4">
    <source>
        <dbReference type="ARBA" id="ARBA00022630"/>
    </source>
</evidence>
<feature type="domain" description="FAD/NAD(P)-binding" evidence="11">
    <location>
        <begin position="379"/>
        <end position="643"/>
    </location>
</feature>
<gene>
    <name evidence="12" type="ordered locus">Desti_5018</name>
</gene>
<dbReference type="RefSeq" id="WP_014812732.1">
    <property type="nucleotide sequence ID" value="NC_018025.1"/>
</dbReference>
<dbReference type="KEGG" id="dti:Desti_5018"/>
<dbReference type="eggNOG" id="COG1902">
    <property type="taxonomic scope" value="Bacteria"/>
</dbReference>
<dbReference type="GO" id="GO:0016491">
    <property type="term" value="F:oxidoreductase activity"/>
    <property type="evidence" value="ECO:0007669"/>
    <property type="project" value="UniProtKB-KW"/>
</dbReference>
<comment type="similarity">
    <text evidence="3">In the N-terminal section; belongs to the NADH:flavin oxidoreductase/NADH oxidase family.</text>
</comment>
<keyword evidence="13" id="KW-1185">Reference proteome</keyword>
<keyword evidence="9" id="KW-0411">Iron-sulfur</keyword>
<evidence type="ECO:0000256" key="3">
    <source>
        <dbReference type="ARBA" id="ARBA00011048"/>
    </source>
</evidence>
<evidence type="ECO:0000259" key="10">
    <source>
        <dbReference type="Pfam" id="PF00724"/>
    </source>
</evidence>
<feature type="domain" description="NADH:flavin oxidoreductase/NADH oxidase N-terminal" evidence="10">
    <location>
        <begin position="4"/>
        <end position="333"/>
    </location>
</feature>
<evidence type="ECO:0000313" key="13">
    <source>
        <dbReference type="Proteomes" id="UP000006055"/>
    </source>
</evidence>
<dbReference type="Gene3D" id="3.20.20.70">
    <property type="entry name" value="Aldolase class I"/>
    <property type="match status" value="1"/>
</dbReference>
<dbReference type="InterPro" id="IPR001155">
    <property type="entry name" value="OxRdtase_FMN_N"/>
</dbReference>
<evidence type="ECO:0000256" key="2">
    <source>
        <dbReference type="ARBA" id="ARBA00001966"/>
    </source>
</evidence>
<keyword evidence="8" id="KW-0408">Iron</keyword>
<keyword evidence="7" id="KW-0560">Oxidoreductase</keyword>
<reference evidence="13" key="1">
    <citation type="submission" date="2012-06" db="EMBL/GenBank/DDBJ databases">
        <title>Complete sequence of chromosome of Desulfomonile tiedjei DSM 6799.</title>
        <authorList>
            <person name="Lucas S."/>
            <person name="Copeland A."/>
            <person name="Lapidus A."/>
            <person name="Glavina del Rio T."/>
            <person name="Dalin E."/>
            <person name="Tice H."/>
            <person name="Bruce D."/>
            <person name="Goodwin L."/>
            <person name="Pitluck S."/>
            <person name="Peters L."/>
            <person name="Ovchinnikova G."/>
            <person name="Zeytun A."/>
            <person name="Lu M."/>
            <person name="Kyrpides N."/>
            <person name="Mavromatis K."/>
            <person name="Ivanova N."/>
            <person name="Brettin T."/>
            <person name="Detter J.C."/>
            <person name="Han C."/>
            <person name="Larimer F."/>
            <person name="Land M."/>
            <person name="Hauser L."/>
            <person name="Markowitz V."/>
            <person name="Cheng J.-F."/>
            <person name="Hugenholtz P."/>
            <person name="Woyke T."/>
            <person name="Wu D."/>
            <person name="Spring S."/>
            <person name="Schroeder M."/>
            <person name="Brambilla E."/>
            <person name="Klenk H.-P."/>
            <person name="Eisen J.A."/>
        </authorList>
    </citation>
    <scope>NUCLEOTIDE SEQUENCE [LARGE SCALE GENOMIC DNA]</scope>
    <source>
        <strain evidence="13">ATCC 49306 / DSM 6799 / DCB-1</strain>
    </source>
</reference>
<dbReference type="InterPro" id="IPR013785">
    <property type="entry name" value="Aldolase_TIM"/>
</dbReference>
<evidence type="ECO:0000256" key="9">
    <source>
        <dbReference type="ARBA" id="ARBA00023014"/>
    </source>
</evidence>
<dbReference type="PRINTS" id="PR00368">
    <property type="entry name" value="FADPNR"/>
</dbReference>
<dbReference type="PANTHER" id="PTHR42917:SF2">
    <property type="entry name" value="2,4-DIENOYL-COA REDUCTASE [(2E)-ENOYL-COA-PRODUCING]"/>
    <property type="match status" value="1"/>
</dbReference>
<dbReference type="InterPro" id="IPR036188">
    <property type="entry name" value="FAD/NAD-bd_sf"/>
</dbReference>
<dbReference type="AlphaFoldDB" id="I4CDI8"/>
<protein>
    <submittedName>
        <fullName evidence="12">NADH:flavin oxidoreductase</fullName>
    </submittedName>
</protein>
<evidence type="ECO:0000256" key="5">
    <source>
        <dbReference type="ARBA" id="ARBA00022643"/>
    </source>
</evidence>
<name>I4CDI8_DESTA</name>
<dbReference type="Pfam" id="PF00724">
    <property type="entry name" value="Oxidored_FMN"/>
    <property type="match status" value="1"/>
</dbReference>
<dbReference type="HOGENOM" id="CLU_012153_1_2_7"/>
<sequence>MITKLFEPITINTMHLANRVVMTAMHLNYTPGGVINDRFIDFYVARARGGAGLIIIGGAEIDDQACGIDFMVSIKDDKYIPGLKRYTDAIHAVGGKTAVQLYMAGAYSFCGLKGLPILAPSEIKSYFTRQTTVAMTVEDIQRVQQDYVSATRRAKEAGFDAVEVIASAGYLISQFLSPKTNKRTDEYGGSLENRMRFGVETIRLVRREAGSDMALIVRVAGNDFVPGSHTNVEARQFAAEVEKAGADLINVTGGWHESRVPQITMDLPQAGFVYLAKGIKEAVSVPVVGCNRINDPFIAEEVLREGVADLVGVARGLITDPEFVNKAKQGRSSEIRRCVACNQRCFDHVFALKPVGCMVNPRAGREAQTEISPTTNPKNIMVIGAGPAGCEFALIAAQRGHKVTVYEKENEIGGQVRWAADPTHKHDFHYIFDYYRVALPKAGVDVKLGIEVTKDLAAKEKPDLIVAATGAAPFKPPIDALNAPHVCQAWDVLQGKVTTGANVVVVGGGSVGLETAILLASKGTISPQQLYFLTLHNAEDPAVLRQLMVKGVKKVTVIEMMPRIAQDVGPSTRWVLLKEIELRGIDVITEAKMEDLTPGKIVYSNANGDNVTIPADTVVLAMGARPENSLAIALEQAGFNVKTLGDANKVGRIGNAIEDAFMLAREI</sequence>
<evidence type="ECO:0000256" key="6">
    <source>
        <dbReference type="ARBA" id="ARBA00022723"/>
    </source>
</evidence>
<keyword evidence="5" id="KW-0288">FMN</keyword>
<evidence type="ECO:0000256" key="1">
    <source>
        <dbReference type="ARBA" id="ARBA00001917"/>
    </source>
</evidence>
<dbReference type="Pfam" id="PF07992">
    <property type="entry name" value="Pyr_redox_2"/>
    <property type="match status" value="1"/>
</dbReference>
<dbReference type="GO" id="GO:0046872">
    <property type="term" value="F:metal ion binding"/>
    <property type="evidence" value="ECO:0007669"/>
    <property type="project" value="UniProtKB-KW"/>
</dbReference>
<comment type="cofactor">
    <cofactor evidence="1">
        <name>FMN</name>
        <dbReference type="ChEBI" id="CHEBI:58210"/>
    </cofactor>
</comment>
<accession>I4CDI8</accession>
<proteinExistence type="inferred from homology"/>
<evidence type="ECO:0000256" key="7">
    <source>
        <dbReference type="ARBA" id="ARBA00023002"/>
    </source>
</evidence>
<evidence type="ECO:0000313" key="12">
    <source>
        <dbReference type="EMBL" id="AFM27629.1"/>
    </source>
</evidence>
<dbReference type="Proteomes" id="UP000006055">
    <property type="component" value="Chromosome"/>
</dbReference>
<dbReference type="CDD" id="cd02803">
    <property type="entry name" value="OYE_like_FMN_family"/>
    <property type="match status" value="1"/>
</dbReference>
<dbReference type="GO" id="GO:0010181">
    <property type="term" value="F:FMN binding"/>
    <property type="evidence" value="ECO:0007669"/>
    <property type="project" value="InterPro"/>
</dbReference>